<gene>
    <name evidence="2" type="ORF">CBA19CS42_31230</name>
</gene>
<evidence type="ECO:0000313" key="2">
    <source>
        <dbReference type="EMBL" id="GJH29084.1"/>
    </source>
</evidence>
<keyword evidence="1" id="KW-0472">Membrane</keyword>
<comment type="caution">
    <text evidence="2">The sequence shown here is derived from an EMBL/GenBank/DDBJ whole genome shotgun (WGS) entry which is preliminary data.</text>
</comment>
<keyword evidence="1" id="KW-1133">Transmembrane helix</keyword>
<feature type="transmembrane region" description="Helical" evidence="1">
    <location>
        <begin position="181"/>
        <end position="204"/>
    </location>
</feature>
<dbReference type="AlphaFoldDB" id="A0AA37MUG9"/>
<evidence type="ECO:0000313" key="3">
    <source>
        <dbReference type="Proteomes" id="UP001055111"/>
    </source>
</evidence>
<sequence length="208" mass="21994">MPEAKRLRRSLLAASLTTPFMLSDAFSEEAKKPVFELGPLADENRAGYNHEIGLDAIREVLGGFVNPASRSSLHKLADNLVSANVIHKDEIQSLHETIEVIFTSSSFDNLSKNISELAKDAKQDSDNVATALKNIASLSIKAVQKNLKDAEVTQAATIVATDLAGALAGAFQVVGKVRPPFLVPVAIIAAVTGSASGSFGAYYATKGK</sequence>
<organism evidence="2 3">
    <name type="scientific">Caballeronia novacaledonica</name>
    <dbReference type="NCBI Taxonomy" id="1544861"/>
    <lineage>
        <taxon>Bacteria</taxon>
        <taxon>Pseudomonadati</taxon>
        <taxon>Pseudomonadota</taxon>
        <taxon>Betaproteobacteria</taxon>
        <taxon>Burkholderiales</taxon>
        <taxon>Burkholderiaceae</taxon>
        <taxon>Caballeronia</taxon>
    </lineage>
</organism>
<dbReference type="Proteomes" id="UP001055111">
    <property type="component" value="Unassembled WGS sequence"/>
</dbReference>
<accession>A0AA37MUG9</accession>
<dbReference type="RefSeq" id="WP_238216160.1">
    <property type="nucleotide sequence ID" value="NZ_BPUS01000019.1"/>
</dbReference>
<protein>
    <submittedName>
        <fullName evidence="2">Uncharacterized protein</fullName>
    </submittedName>
</protein>
<dbReference type="EMBL" id="BPUS01000019">
    <property type="protein sequence ID" value="GJH29084.1"/>
    <property type="molecule type" value="Genomic_DNA"/>
</dbReference>
<name>A0AA37MUG9_9BURK</name>
<evidence type="ECO:0000256" key="1">
    <source>
        <dbReference type="SAM" id="Phobius"/>
    </source>
</evidence>
<reference evidence="2" key="1">
    <citation type="submission" date="2022-09" db="EMBL/GenBank/DDBJ databases">
        <title>Isolation and characterization of 3-chlorobenzoate degrading bacteria from soils in Shizuoka.</title>
        <authorList>
            <person name="Ifat A."/>
            <person name="Ogawa N."/>
            <person name="Kimbara K."/>
            <person name="Moriuchi R."/>
            <person name="Dohra H."/>
            <person name="Shintani M."/>
        </authorList>
    </citation>
    <scope>NUCLEOTIDE SEQUENCE</scope>
    <source>
        <strain evidence="2">19CS4-2</strain>
    </source>
</reference>
<proteinExistence type="predicted"/>
<keyword evidence="1" id="KW-0812">Transmembrane</keyword>